<comment type="catalytic activity">
    <reaction evidence="11">
        <text>D-xylose(out) = D-xylose(in)</text>
        <dbReference type="Rhea" id="RHEA:78427"/>
        <dbReference type="ChEBI" id="CHEBI:53455"/>
    </reaction>
    <physiologicalReaction direction="left-to-right" evidence="11">
        <dbReference type="Rhea" id="RHEA:78428"/>
    </physiologicalReaction>
</comment>
<evidence type="ECO:0000256" key="5">
    <source>
        <dbReference type="ARBA" id="ARBA00022597"/>
    </source>
</evidence>
<evidence type="ECO:0000256" key="6">
    <source>
        <dbReference type="ARBA" id="ARBA00022692"/>
    </source>
</evidence>
<dbReference type="InterPro" id="IPR003663">
    <property type="entry name" value="Sugar/inositol_transpt"/>
</dbReference>
<keyword evidence="5" id="KW-0762">Sugar transport</keyword>
<feature type="transmembrane region" description="Helical" evidence="18">
    <location>
        <begin position="126"/>
        <end position="149"/>
    </location>
</feature>
<dbReference type="EMBL" id="HBIV01048890">
    <property type="protein sequence ID" value="CAE0682150.1"/>
    <property type="molecule type" value="Transcribed_RNA"/>
</dbReference>
<keyword evidence="7 18" id="KW-1133">Transmembrane helix</keyword>
<keyword evidence="6 18" id="KW-0812">Transmembrane</keyword>
<feature type="transmembrane region" description="Helical" evidence="18">
    <location>
        <begin position="473"/>
        <end position="494"/>
    </location>
</feature>
<feature type="transmembrane region" description="Helical" evidence="18">
    <location>
        <begin position="260"/>
        <end position="278"/>
    </location>
</feature>
<comment type="catalytic activity">
    <reaction evidence="9">
        <text>D-galactose(in) = D-galactose(out)</text>
        <dbReference type="Rhea" id="RHEA:34915"/>
        <dbReference type="ChEBI" id="CHEBI:4139"/>
    </reaction>
    <physiologicalReaction direction="right-to-left" evidence="9">
        <dbReference type="Rhea" id="RHEA:34917"/>
    </physiologicalReaction>
</comment>
<feature type="region of interest" description="Disordered" evidence="17">
    <location>
        <begin position="575"/>
        <end position="605"/>
    </location>
</feature>
<evidence type="ECO:0000256" key="1">
    <source>
        <dbReference type="ARBA" id="ARBA00004651"/>
    </source>
</evidence>
<proteinExistence type="inferred from homology"/>
<comment type="subcellular location">
    <subcellularLocation>
        <location evidence="1">Cell membrane</location>
        <topology evidence="1">Multi-pass membrane protein</topology>
    </subcellularLocation>
</comment>
<feature type="region of interest" description="Disordered" evidence="17">
    <location>
        <begin position="1"/>
        <end position="36"/>
    </location>
</feature>
<comment type="catalytic activity">
    <reaction evidence="10">
        <text>D-glucose(out) = D-glucose(in)</text>
        <dbReference type="Rhea" id="RHEA:60376"/>
        <dbReference type="ChEBI" id="CHEBI:4167"/>
    </reaction>
    <physiologicalReaction direction="left-to-right" evidence="10">
        <dbReference type="Rhea" id="RHEA:60377"/>
    </physiologicalReaction>
</comment>
<feature type="transmembrane region" description="Helical" evidence="18">
    <location>
        <begin position="410"/>
        <end position="431"/>
    </location>
</feature>
<evidence type="ECO:0000256" key="15">
    <source>
        <dbReference type="ARBA" id="ARBA00044780"/>
    </source>
</evidence>
<evidence type="ECO:0000256" key="11">
    <source>
        <dbReference type="ARBA" id="ARBA00044656"/>
    </source>
</evidence>
<dbReference type="PRINTS" id="PR00171">
    <property type="entry name" value="SUGRTRNSPORT"/>
</dbReference>
<dbReference type="InterPro" id="IPR020846">
    <property type="entry name" value="MFS_dom"/>
</dbReference>
<protein>
    <recommendedName>
        <fullName evidence="15">Hexose transporter 1</fullName>
    </recommendedName>
</protein>
<dbReference type="PANTHER" id="PTHR23503">
    <property type="entry name" value="SOLUTE CARRIER FAMILY 2"/>
    <property type="match status" value="1"/>
</dbReference>
<dbReference type="InterPro" id="IPR005829">
    <property type="entry name" value="Sugar_transporter_CS"/>
</dbReference>
<dbReference type="GO" id="GO:0005886">
    <property type="term" value="C:plasma membrane"/>
    <property type="evidence" value="ECO:0007669"/>
    <property type="project" value="UniProtKB-SubCell"/>
</dbReference>
<evidence type="ECO:0000256" key="13">
    <source>
        <dbReference type="ARBA" id="ARBA00044668"/>
    </source>
</evidence>
<dbReference type="InterPro" id="IPR005828">
    <property type="entry name" value="MFS_sugar_transport-like"/>
</dbReference>
<gene>
    <name evidence="20" type="ORF">LGLO00237_LOCUS33938</name>
</gene>
<evidence type="ECO:0000256" key="12">
    <source>
        <dbReference type="ARBA" id="ARBA00044662"/>
    </source>
</evidence>
<keyword evidence="4" id="KW-1003">Cell membrane</keyword>
<keyword evidence="8 18" id="KW-0472">Membrane</keyword>
<dbReference type="PANTHER" id="PTHR23503:SF8">
    <property type="entry name" value="FACILITATED GLUCOSE TRANSPORTER PROTEIN 1"/>
    <property type="match status" value="1"/>
</dbReference>
<reference evidence="20" key="1">
    <citation type="submission" date="2021-01" db="EMBL/GenBank/DDBJ databases">
        <authorList>
            <person name="Corre E."/>
            <person name="Pelletier E."/>
            <person name="Niang G."/>
            <person name="Scheremetjew M."/>
            <person name="Finn R."/>
            <person name="Kale V."/>
            <person name="Holt S."/>
            <person name="Cochrane G."/>
            <person name="Meng A."/>
            <person name="Brown T."/>
            <person name="Cohen L."/>
        </authorList>
    </citation>
    <scope>NUCLEOTIDE SEQUENCE</scope>
    <source>
        <strain evidence="20">CCCM811</strain>
    </source>
</reference>
<dbReference type="Pfam" id="PF00083">
    <property type="entry name" value="Sugar_tr"/>
    <property type="match status" value="1"/>
</dbReference>
<evidence type="ECO:0000256" key="4">
    <source>
        <dbReference type="ARBA" id="ARBA00022475"/>
    </source>
</evidence>
<comment type="subunit">
    <text evidence="2">Homodimer.</text>
</comment>
<feature type="transmembrane region" description="Helical" evidence="18">
    <location>
        <begin position="375"/>
        <end position="398"/>
    </location>
</feature>
<dbReference type="NCBIfam" id="TIGR00879">
    <property type="entry name" value="SP"/>
    <property type="match status" value="1"/>
</dbReference>
<feature type="transmembrane region" description="Helical" evidence="18">
    <location>
        <begin position="506"/>
        <end position="526"/>
    </location>
</feature>
<dbReference type="InterPro" id="IPR045263">
    <property type="entry name" value="GLUT"/>
</dbReference>
<comment type="catalytic activity">
    <reaction evidence="13">
        <text>D-glucosamine(out) = D-glucosamine(in)</text>
        <dbReference type="Rhea" id="RHEA:78423"/>
        <dbReference type="ChEBI" id="CHEBI:58723"/>
    </reaction>
    <physiologicalReaction direction="left-to-right" evidence="13">
        <dbReference type="Rhea" id="RHEA:78424"/>
    </physiologicalReaction>
</comment>
<evidence type="ECO:0000313" key="20">
    <source>
        <dbReference type="EMBL" id="CAE0682150.1"/>
    </source>
</evidence>
<evidence type="ECO:0000256" key="9">
    <source>
        <dbReference type="ARBA" id="ARBA00044637"/>
    </source>
</evidence>
<evidence type="ECO:0000256" key="10">
    <source>
        <dbReference type="ARBA" id="ARBA00044648"/>
    </source>
</evidence>
<name>A0A7S4E0T7_9EUKA</name>
<dbReference type="GO" id="GO:0015149">
    <property type="term" value="F:hexose transmembrane transporter activity"/>
    <property type="evidence" value="ECO:0007669"/>
    <property type="project" value="TreeGrafter"/>
</dbReference>
<feature type="transmembrane region" description="Helical" evidence="18">
    <location>
        <begin position="538"/>
        <end position="556"/>
    </location>
</feature>
<feature type="compositionally biased region" description="Polar residues" evidence="17">
    <location>
        <begin position="14"/>
        <end position="25"/>
    </location>
</feature>
<dbReference type="AlphaFoldDB" id="A0A7S4E0T7"/>
<comment type="similarity">
    <text evidence="16">Belongs to the major facilitator superfamily. Sugar transporter (TC 2.A.1.1) family.</text>
</comment>
<dbReference type="Gene3D" id="1.20.1250.20">
    <property type="entry name" value="MFS general substrate transporter like domains"/>
    <property type="match status" value="1"/>
</dbReference>
<comment type="catalytic activity">
    <reaction evidence="12">
        <text>D-mannose(out) = D-mannose(in)</text>
        <dbReference type="Rhea" id="RHEA:78391"/>
        <dbReference type="ChEBI" id="CHEBI:4208"/>
    </reaction>
    <physiologicalReaction direction="left-to-right" evidence="12">
        <dbReference type="Rhea" id="RHEA:78392"/>
    </physiologicalReaction>
</comment>
<evidence type="ECO:0000256" key="7">
    <source>
        <dbReference type="ARBA" id="ARBA00022989"/>
    </source>
</evidence>
<organism evidence="20">
    <name type="scientific">Lotharella globosa</name>
    <dbReference type="NCBI Taxonomy" id="91324"/>
    <lineage>
        <taxon>Eukaryota</taxon>
        <taxon>Sar</taxon>
        <taxon>Rhizaria</taxon>
        <taxon>Cercozoa</taxon>
        <taxon>Chlorarachniophyceae</taxon>
        <taxon>Lotharella</taxon>
    </lineage>
</organism>
<feature type="compositionally biased region" description="Basic and acidic residues" evidence="17">
    <location>
        <begin position="1"/>
        <end position="11"/>
    </location>
</feature>
<evidence type="ECO:0000259" key="19">
    <source>
        <dbReference type="PROSITE" id="PS50850"/>
    </source>
</evidence>
<dbReference type="PROSITE" id="PS00216">
    <property type="entry name" value="SUGAR_TRANSPORT_1"/>
    <property type="match status" value="1"/>
</dbReference>
<accession>A0A7S4E0T7</accession>
<comment type="catalytic activity">
    <reaction evidence="14">
        <text>D-fructose(out) = D-fructose(in)</text>
        <dbReference type="Rhea" id="RHEA:60372"/>
        <dbReference type="ChEBI" id="CHEBI:37721"/>
    </reaction>
    <physiologicalReaction direction="left-to-right" evidence="14">
        <dbReference type="Rhea" id="RHEA:60373"/>
    </physiologicalReaction>
</comment>
<dbReference type="PROSITE" id="PS50850">
    <property type="entry name" value="MFS"/>
    <property type="match status" value="1"/>
</dbReference>
<keyword evidence="3 16" id="KW-0813">Transport</keyword>
<evidence type="ECO:0000256" key="3">
    <source>
        <dbReference type="ARBA" id="ARBA00022448"/>
    </source>
</evidence>
<feature type="domain" description="Major facilitator superfamily (MFS) profile" evidence="19">
    <location>
        <begin position="131"/>
        <end position="560"/>
    </location>
</feature>
<feature type="transmembrane region" description="Helical" evidence="18">
    <location>
        <begin position="227"/>
        <end position="248"/>
    </location>
</feature>
<evidence type="ECO:0000256" key="18">
    <source>
        <dbReference type="SAM" id="Phobius"/>
    </source>
</evidence>
<evidence type="ECO:0000256" key="16">
    <source>
        <dbReference type="RuleBase" id="RU003346"/>
    </source>
</evidence>
<feature type="transmembrane region" description="Helical" evidence="18">
    <location>
        <begin position="290"/>
        <end position="309"/>
    </location>
</feature>
<dbReference type="InterPro" id="IPR036259">
    <property type="entry name" value="MFS_trans_sf"/>
</dbReference>
<feature type="transmembrane region" description="Helical" evidence="18">
    <location>
        <begin position="169"/>
        <end position="190"/>
    </location>
</feature>
<dbReference type="PROSITE" id="PS00217">
    <property type="entry name" value="SUGAR_TRANSPORT_2"/>
    <property type="match status" value="1"/>
</dbReference>
<evidence type="ECO:0000256" key="17">
    <source>
        <dbReference type="SAM" id="MobiDB-lite"/>
    </source>
</evidence>
<feature type="transmembrane region" description="Helical" evidence="18">
    <location>
        <begin position="202"/>
        <end position="221"/>
    </location>
</feature>
<evidence type="ECO:0000256" key="14">
    <source>
        <dbReference type="ARBA" id="ARBA00044710"/>
    </source>
</evidence>
<evidence type="ECO:0000256" key="2">
    <source>
        <dbReference type="ARBA" id="ARBA00011738"/>
    </source>
</evidence>
<sequence length="605" mass="66312">MGDKDGKRRPMTDVASSVGNRQQKALYTKKTGRGSKMRDVKSVGNFNSIHTKIKQKRPMRAVKSMPDIRNPMRSILMQVPMYAIHGMAPHVRKMSRSISRNTLYEREASEDDSLIPDVIGHQGCTFMLSVAVFAALMAPINFGYNIAVLNTPEDVMREALGQHGSPVGGFSWAIVVSIFNIGGLIGSSIAPPMLDTIGRRRFMLINAIFLTFAILFESLAVNVMTMALARLLVGISCGGTSVAVPLYLGEIAPVSLRGSLGTLNQFSMVVGILLAQVLGRPLGTPETWRYLLAFGAVFSIIQVFLYGCIVESPRWLVMNNEPNKAEKTLRQLRGSDEEESIIQVELESMQALTEQEKKEMTVGTLVRNPRHRLPFAIGVTLMLFQQWSGINAVFYYSTGFFKKAQFEDPYLGTVLTGAVNVLATGMAVELMDRAGRKALLVLSSAGMAASAILLTAALVASDKLNVDLGYIEVMGVLAYVAFFEFGLGPIPWAITGELFGAVERATAMGAASTVNWIASFVIGLVFPEMNTALGNYCFLPFVFVTLVSVVFSHYVVPETKGKTLEEIRIEMFKRPKSDEEDSAISSRLNDSRDSDYGPDTKSSYY</sequence>
<dbReference type="SUPFAM" id="SSF103473">
    <property type="entry name" value="MFS general substrate transporter"/>
    <property type="match status" value="1"/>
</dbReference>
<dbReference type="FunFam" id="1.20.1250.20:FF:000218">
    <property type="entry name" value="facilitated trehalose transporter Tret1"/>
    <property type="match status" value="1"/>
</dbReference>
<evidence type="ECO:0000256" key="8">
    <source>
        <dbReference type="ARBA" id="ARBA00023136"/>
    </source>
</evidence>
<feature type="transmembrane region" description="Helical" evidence="18">
    <location>
        <begin position="438"/>
        <end position="461"/>
    </location>
</feature>